<keyword evidence="1" id="KW-0808">Transferase</keyword>
<dbReference type="AlphaFoldDB" id="A0A552L6A7"/>
<evidence type="ECO:0000313" key="2">
    <source>
        <dbReference type="Proteomes" id="UP000315868"/>
    </source>
</evidence>
<dbReference type="Pfam" id="PF19156">
    <property type="entry name" value="DUF5838"/>
    <property type="match status" value="1"/>
</dbReference>
<proteinExistence type="predicted"/>
<accession>A0A552L6A7</accession>
<name>A0A552L6A7_9CHRO</name>
<dbReference type="EMBL" id="SFAM01000020">
    <property type="protein sequence ID" value="TRV15714.1"/>
    <property type="molecule type" value="Genomic_DNA"/>
</dbReference>
<gene>
    <name evidence="1" type="ORF">EWV45_02580</name>
</gene>
<reference evidence="1 2" key="1">
    <citation type="submission" date="2019-01" db="EMBL/GenBank/DDBJ databases">
        <title>Coherence of Microcystis species and biogeography revealed through population genomics.</title>
        <authorList>
            <person name="Perez-Carrascal O.M."/>
            <person name="Terrat Y."/>
            <person name="Giani A."/>
            <person name="Fortin N."/>
            <person name="Tromas N."/>
            <person name="Shapiro B.J."/>
        </authorList>
    </citation>
    <scope>NUCLEOTIDE SEQUENCE [LARGE SCALE GENOMIC DNA]</scope>
    <source>
        <strain evidence="1">Mf_QC_C_20070823_S10D</strain>
    </source>
</reference>
<dbReference type="CDD" id="cd14243">
    <property type="entry name" value="PT-AcyF_like"/>
    <property type="match status" value="1"/>
</dbReference>
<organism evidence="1 2">
    <name type="scientific">Microcystis flos-aquae Mf_QC_C_20070823_S10D</name>
    <dbReference type="NCBI Taxonomy" id="2486236"/>
    <lineage>
        <taxon>Bacteria</taxon>
        <taxon>Bacillati</taxon>
        <taxon>Cyanobacteriota</taxon>
        <taxon>Cyanophyceae</taxon>
        <taxon>Oscillatoriophycideae</taxon>
        <taxon>Chroococcales</taxon>
        <taxon>Microcystaceae</taxon>
        <taxon>Microcystis</taxon>
    </lineage>
</organism>
<evidence type="ECO:0000313" key="1">
    <source>
        <dbReference type="EMBL" id="TRV15714.1"/>
    </source>
</evidence>
<dbReference type="InterPro" id="IPR031037">
    <property type="entry name" value="Preny_LynF_TruF"/>
</dbReference>
<dbReference type="Proteomes" id="UP000315868">
    <property type="component" value="Unassembled WGS sequence"/>
</dbReference>
<comment type="caution">
    <text evidence="1">The sequence shown here is derived from an EMBL/GenBank/DDBJ whole genome shotgun (WGS) entry which is preliminary data.</text>
</comment>
<sequence length="306" mass="36013">MIVADIQKSSLKEQRLQFIRNHQQAFDVEPIYPLRLFEDFVMGVEGDCTIEASCKIELDKLIASRFLFCFKDPEQHWPSYLSQGLSFFKQVENRVGVQFDYSLLQAFLGTDFDFSHVTTFTTGIDLRRESLTESSVKIHFRIEDYIAKVQTAIILSGYEVGFLEDFPKQFLARYIPQIGFDFYFDGRCEIELYFEVKENNFDDPNVKKYLWSKMPPVALAPLKDTDVFHLGLSKANTNPVFYYQLKKYKGDLLNHFRLNDTAMRVDSFYRNQETDYGGWVGVALEELEKTRIENIRLYYHKYFGME</sequence>
<dbReference type="NCBIfam" id="TIGR04445">
    <property type="entry name" value="preny_LynF_TruF"/>
    <property type="match status" value="1"/>
</dbReference>
<dbReference type="GO" id="GO:0016740">
    <property type="term" value="F:transferase activity"/>
    <property type="evidence" value="ECO:0007669"/>
    <property type="project" value="UniProtKB-KW"/>
</dbReference>
<protein>
    <submittedName>
        <fullName evidence="1">LynF/TruF/PatF family peptide O-prenyltransferase</fullName>
    </submittedName>
</protein>